<dbReference type="GO" id="GO:0009986">
    <property type="term" value="C:cell surface"/>
    <property type="evidence" value="ECO:0007669"/>
    <property type="project" value="UniProtKB-SubCell"/>
</dbReference>
<name>A0A5D3KIR2_9BRAD</name>
<evidence type="ECO:0000256" key="4">
    <source>
        <dbReference type="ARBA" id="ARBA00022692"/>
    </source>
</evidence>
<protein>
    <recommendedName>
        <fullName evidence="8">Trimeric autotransporter adhesin YadA-like C-terminal membrane anchor domain-containing protein</fullName>
    </recommendedName>
</protein>
<dbReference type="OrthoDB" id="8242972at2"/>
<dbReference type="Pfam" id="PF03895">
    <property type="entry name" value="YadA_anchor"/>
    <property type="match status" value="1"/>
</dbReference>
<evidence type="ECO:0000256" key="2">
    <source>
        <dbReference type="ARBA" id="ARBA00004442"/>
    </source>
</evidence>
<evidence type="ECO:0000313" key="9">
    <source>
        <dbReference type="EMBL" id="TYL97101.1"/>
    </source>
</evidence>
<keyword evidence="3" id="KW-1134">Transmembrane beta strand</keyword>
<dbReference type="Gene3D" id="3.30.1300.30">
    <property type="entry name" value="GSPII I/J protein-like"/>
    <property type="match status" value="1"/>
</dbReference>
<evidence type="ECO:0000256" key="7">
    <source>
        <dbReference type="ARBA" id="ARBA00023237"/>
    </source>
</evidence>
<keyword evidence="10" id="KW-1185">Reference proteome</keyword>
<sequence>MGDGAKASAAAGSSAFGNGATASTLNATAIGAGASAGFTNSTAVGAGAAATAANQVAIGTASNTYRMAGVASAASLAAQSGPVSFVTTDAAGNLATSSFNPASLTSLQSQFTSLQSQMTSLQSQVMDNRLEARSGTAVALAAGSMPALQAGRKFALSAGYGNFEGANAFALGATALLYDGKSYAVIANAGGGIGLERNVAGGRGAVSIQW</sequence>
<evidence type="ECO:0000313" key="10">
    <source>
        <dbReference type="Proteomes" id="UP000324758"/>
    </source>
</evidence>
<dbReference type="EMBL" id="VSSS01000016">
    <property type="protein sequence ID" value="TYL97101.1"/>
    <property type="molecule type" value="Genomic_DNA"/>
</dbReference>
<reference evidence="9 10" key="1">
    <citation type="submission" date="2019-08" db="EMBL/GenBank/DDBJ databases">
        <title>Bradyrhizobium hipponensis sp. nov., a rhizobium isolated from a Lupinus angustifolius root nodule in Tunisia.</title>
        <authorList>
            <person name="Off K."/>
            <person name="Rejili M."/>
            <person name="Mars M."/>
            <person name="Brachmann A."/>
            <person name="Marin M."/>
        </authorList>
    </citation>
    <scope>NUCLEOTIDE SEQUENCE [LARGE SCALE GENOMIC DNA]</scope>
    <source>
        <strain evidence="9 10">CTAW71</strain>
    </source>
</reference>
<keyword evidence="5" id="KW-0732">Signal</keyword>
<comment type="subcellular location">
    <subcellularLocation>
        <location evidence="2">Cell outer membrane</location>
    </subcellularLocation>
    <subcellularLocation>
        <location evidence="1">Cell surface</location>
    </subcellularLocation>
</comment>
<organism evidence="9 10">
    <name type="scientific">Bradyrhizobium rifense</name>
    <dbReference type="NCBI Taxonomy" id="515499"/>
    <lineage>
        <taxon>Bacteria</taxon>
        <taxon>Pseudomonadati</taxon>
        <taxon>Pseudomonadota</taxon>
        <taxon>Alphaproteobacteria</taxon>
        <taxon>Hyphomicrobiales</taxon>
        <taxon>Nitrobacteraceae</taxon>
        <taxon>Bradyrhizobium</taxon>
    </lineage>
</organism>
<dbReference type="SUPFAM" id="SSF54523">
    <property type="entry name" value="Pili subunits"/>
    <property type="match status" value="1"/>
</dbReference>
<dbReference type="InterPro" id="IPR005594">
    <property type="entry name" value="YadA_C"/>
</dbReference>
<gene>
    <name evidence="9" type="ORF">FXB40_10015</name>
</gene>
<evidence type="ECO:0000256" key="6">
    <source>
        <dbReference type="ARBA" id="ARBA00023136"/>
    </source>
</evidence>
<keyword evidence="4" id="KW-0812">Transmembrane</keyword>
<dbReference type="InterPro" id="IPR045584">
    <property type="entry name" value="Pilin-like"/>
</dbReference>
<dbReference type="RefSeq" id="WP_148772037.1">
    <property type="nucleotide sequence ID" value="NZ_VSSS01000016.1"/>
</dbReference>
<evidence type="ECO:0000256" key="1">
    <source>
        <dbReference type="ARBA" id="ARBA00004241"/>
    </source>
</evidence>
<dbReference type="Gene3D" id="2.150.10.10">
    <property type="entry name" value="Serralysin-like metalloprotease, C-terminal"/>
    <property type="match status" value="1"/>
</dbReference>
<feature type="domain" description="Trimeric autotransporter adhesin YadA-like C-terminal membrane anchor" evidence="8">
    <location>
        <begin position="146"/>
        <end position="210"/>
    </location>
</feature>
<dbReference type="AlphaFoldDB" id="A0A5D3KIR2"/>
<accession>A0A5D3KIR2</accession>
<proteinExistence type="predicted"/>
<evidence type="ECO:0000259" key="8">
    <source>
        <dbReference type="Pfam" id="PF03895"/>
    </source>
</evidence>
<dbReference type="InterPro" id="IPR011049">
    <property type="entry name" value="Serralysin-like_metalloprot_C"/>
</dbReference>
<keyword evidence="7" id="KW-0998">Cell outer membrane</keyword>
<comment type="caution">
    <text evidence="9">The sequence shown here is derived from an EMBL/GenBank/DDBJ whole genome shotgun (WGS) entry which is preliminary data.</text>
</comment>
<evidence type="ECO:0000256" key="5">
    <source>
        <dbReference type="ARBA" id="ARBA00022729"/>
    </source>
</evidence>
<dbReference type="GO" id="GO:0009279">
    <property type="term" value="C:cell outer membrane"/>
    <property type="evidence" value="ECO:0007669"/>
    <property type="project" value="UniProtKB-SubCell"/>
</dbReference>
<evidence type="ECO:0000256" key="3">
    <source>
        <dbReference type="ARBA" id="ARBA00022452"/>
    </source>
</evidence>
<keyword evidence="6" id="KW-0472">Membrane</keyword>
<dbReference type="Proteomes" id="UP000324758">
    <property type="component" value="Unassembled WGS sequence"/>
</dbReference>